<feature type="compositionally biased region" description="Basic and acidic residues" evidence="1">
    <location>
        <begin position="1"/>
        <end position="17"/>
    </location>
</feature>
<evidence type="ECO:0000313" key="2">
    <source>
        <dbReference type="EMBL" id="CAI4216508.1"/>
    </source>
</evidence>
<organism evidence="2 3">
    <name type="scientific">Parascedosporium putredinis</name>
    <dbReference type="NCBI Taxonomy" id="1442378"/>
    <lineage>
        <taxon>Eukaryota</taxon>
        <taxon>Fungi</taxon>
        <taxon>Dikarya</taxon>
        <taxon>Ascomycota</taxon>
        <taxon>Pezizomycotina</taxon>
        <taxon>Sordariomycetes</taxon>
        <taxon>Hypocreomycetidae</taxon>
        <taxon>Microascales</taxon>
        <taxon>Microascaceae</taxon>
        <taxon>Parascedosporium</taxon>
    </lineage>
</organism>
<reference evidence="2" key="1">
    <citation type="submission" date="2022-11" db="EMBL/GenBank/DDBJ databases">
        <authorList>
            <person name="Scott C."/>
            <person name="Bruce N."/>
        </authorList>
    </citation>
    <scope>NUCLEOTIDE SEQUENCE</scope>
</reference>
<name>A0A9P1MD72_9PEZI</name>
<evidence type="ECO:0000313" key="3">
    <source>
        <dbReference type="Proteomes" id="UP000838763"/>
    </source>
</evidence>
<protein>
    <submittedName>
        <fullName evidence="2">Uncharacterized protein</fullName>
    </submittedName>
</protein>
<sequence>MTSDDDAKSNKRSHSEMAEDASDSSSDDDMGPQLPTEAAPKKKRRVLPYEKLYIAALPNRRAIPNL</sequence>
<proteinExistence type="predicted"/>
<keyword evidence="3" id="KW-1185">Reference proteome</keyword>
<dbReference type="AlphaFoldDB" id="A0A9P1MD72"/>
<dbReference type="EMBL" id="CALLCH030000015">
    <property type="protein sequence ID" value="CAI4216508.1"/>
    <property type="molecule type" value="Genomic_DNA"/>
</dbReference>
<gene>
    <name evidence="2" type="ORF">PPNO1_LOCUS6162</name>
</gene>
<evidence type="ECO:0000256" key="1">
    <source>
        <dbReference type="SAM" id="MobiDB-lite"/>
    </source>
</evidence>
<dbReference type="OrthoDB" id="10264753at2759"/>
<accession>A0A9P1MD72</accession>
<feature type="region of interest" description="Disordered" evidence="1">
    <location>
        <begin position="1"/>
        <end position="48"/>
    </location>
</feature>
<feature type="compositionally biased region" description="Acidic residues" evidence="1">
    <location>
        <begin position="18"/>
        <end position="30"/>
    </location>
</feature>
<comment type="caution">
    <text evidence="2">The sequence shown here is derived from an EMBL/GenBank/DDBJ whole genome shotgun (WGS) entry which is preliminary data.</text>
</comment>
<dbReference type="Proteomes" id="UP000838763">
    <property type="component" value="Unassembled WGS sequence"/>
</dbReference>